<gene>
    <name evidence="2" type="ORF">GPM918_LOCUS36576</name>
    <name evidence="3" type="ORF">SRO942_LOCUS37322</name>
</gene>
<protein>
    <submittedName>
        <fullName evidence="2">Uncharacterized protein</fullName>
    </submittedName>
</protein>
<evidence type="ECO:0000313" key="3">
    <source>
        <dbReference type="EMBL" id="CAF4360663.1"/>
    </source>
</evidence>
<dbReference type="EMBL" id="CAJNOQ010022245">
    <property type="protein sequence ID" value="CAF1498532.1"/>
    <property type="molecule type" value="Genomic_DNA"/>
</dbReference>
<sequence>ELIARIPLDEYRVFAQFRIERFLLPVTLITPTSSSLAQQVDHVFSDLRNHDITTAYYLLSENKSKTVADVVEEAAQGIIIEGTALDKTHEAEWLAQQLRNVKHFGASIDFIEEVYILPDIPSEIRRSTYACIIYSTQLPKEALNLCLFNSQSCESIFRNTRALSGAYSTTVNFTVYDFLRRAQKLTILNDIKSKELVETEKQLKFPVHHKHKHDNQFLSLQNLSDVESLDVEQTIRNSYEFAVKLIELLNISKVLKKYNVFKLDELGEFIGHHLRTKSKLADNSKMDNDNSSKIDSEFDLGDDNEDNKDEPSRTKNTRAGC</sequence>
<dbReference type="Proteomes" id="UP000681722">
    <property type="component" value="Unassembled WGS sequence"/>
</dbReference>
<accession>A0A815T860</accession>
<name>A0A815T860_9BILA</name>
<organism evidence="2 4">
    <name type="scientific">Didymodactylos carnosus</name>
    <dbReference type="NCBI Taxonomy" id="1234261"/>
    <lineage>
        <taxon>Eukaryota</taxon>
        <taxon>Metazoa</taxon>
        <taxon>Spiralia</taxon>
        <taxon>Gnathifera</taxon>
        <taxon>Rotifera</taxon>
        <taxon>Eurotatoria</taxon>
        <taxon>Bdelloidea</taxon>
        <taxon>Philodinida</taxon>
        <taxon>Philodinidae</taxon>
        <taxon>Didymodactylos</taxon>
    </lineage>
</organism>
<evidence type="ECO:0000313" key="2">
    <source>
        <dbReference type="EMBL" id="CAF1498532.1"/>
    </source>
</evidence>
<dbReference type="Proteomes" id="UP000663829">
    <property type="component" value="Unassembled WGS sequence"/>
</dbReference>
<evidence type="ECO:0000256" key="1">
    <source>
        <dbReference type="SAM" id="MobiDB-lite"/>
    </source>
</evidence>
<dbReference type="AlphaFoldDB" id="A0A815T860"/>
<dbReference type="OrthoDB" id="10064970at2759"/>
<evidence type="ECO:0000313" key="4">
    <source>
        <dbReference type="Proteomes" id="UP000663829"/>
    </source>
</evidence>
<comment type="caution">
    <text evidence="2">The sequence shown here is derived from an EMBL/GenBank/DDBJ whole genome shotgun (WGS) entry which is preliminary data.</text>
</comment>
<dbReference type="EMBL" id="CAJOBC010087759">
    <property type="protein sequence ID" value="CAF4360663.1"/>
    <property type="molecule type" value="Genomic_DNA"/>
</dbReference>
<proteinExistence type="predicted"/>
<feature type="region of interest" description="Disordered" evidence="1">
    <location>
        <begin position="281"/>
        <end position="321"/>
    </location>
</feature>
<feature type="compositionally biased region" description="Basic and acidic residues" evidence="1">
    <location>
        <begin position="281"/>
        <end position="296"/>
    </location>
</feature>
<keyword evidence="4" id="KW-1185">Reference proteome</keyword>
<reference evidence="2" key="1">
    <citation type="submission" date="2021-02" db="EMBL/GenBank/DDBJ databases">
        <authorList>
            <person name="Nowell W R."/>
        </authorList>
    </citation>
    <scope>NUCLEOTIDE SEQUENCE</scope>
</reference>
<feature type="compositionally biased region" description="Acidic residues" evidence="1">
    <location>
        <begin position="297"/>
        <end position="308"/>
    </location>
</feature>
<feature type="non-terminal residue" evidence="2">
    <location>
        <position position="1"/>
    </location>
</feature>